<dbReference type="InterPro" id="IPR008928">
    <property type="entry name" value="6-hairpin_glycosidase_sf"/>
</dbReference>
<dbReference type="RefSeq" id="WP_184177914.1">
    <property type="nucleotide sequence ID" value="NZ_JACHGF010000010.1"/>
</dbReference>
<comment type="similarity">
    <text evidence="4">Belongs to the cellobiose 2-epimerase family.</text>
</comment>
<sequence length="393" mass="45804">MLAPFTTSAFKKELLRILDYWETYAPDTQRGGFHGRVSYENKPVPDAPRSVVVTARILWTFSMANRLLHKRRYLAHAQSAYNYLERYFLDRGQGGVYWSVTADGQPLDARKQIYGQSFAIYGLSEYYRATKYPPALALAKGLFEKIEKHAYDPERQGYLEAFAPDWSETDDLILSKKPWVKSMNTHLHLIEAYTNLYRVWPTDLLRQRITSMLDAILTHIVRADSHRMQLFFTKNWEPKDDIISYGHDIEASWLLYETAEVLHDPTLLARLRERAVRMAEAAATGLGADGALHYEYDPATQHTNTDRSWWVLAEQMVGFYNAYQLSGQAHFRDKAEGTWRYIQEKFVDNEKGEWYGTVKEDGTPLKNDKIHFWKGPYHNARACAEMWHRLGRK</sequence>
<dbReference type="PANTHER" id="PTHR15108">
    <property type="entry name" value="N-ACYLGLUCOSAMINE-2-EPIMERASE"/>
    <property type="match status" value="1"/>
</dbReference>
<name>A0A840U2M7_9BACT</name>
<dbReference type="Pfam" id="PF07221">
    <property type="entry name" value="GlcNAc_2-epim"/>
    <property type="match status" value="1"/>
</dbReference>
<dbReference type="EC" id="5.1.3.11" evidence="4"/>
<dbReference type="Gene3D" id="1.50.10.10">
    <property type="match status" value="1"/>
</dbReference>
<comment type="caution">
    <text evidence="5">The sequence shown here is derived from an EMBL/GenBank/DDBJ whole genome shotgun (WGS) entry which is preliminary data.</text>
</comment>
<evidence type="ECO:0000256" key="1">
    <source>
        <dbReference type="ARBA" id="ARBA00001470"/>
    </source>
</evidence>
<evidence type="ECO:0000256" key="3">
    <source>
        <dbReference type="ARBA" id="ARBA00023235"/>
    </source>
</evidence>
<evidence type="ECO:0000313" key="6">
    <source>
        <dbReference type="Proteomes" id="UP000557307"/>
    </source>
</evidence>
<dbReference type="AlphaFoldDB" id="A0A840U2M7"/>
<keyword evidence="3 4" id="KW-0413">Isomerase</keyword>
<comment type="catalytic activity">
    <reaction evidence="1 4">
        <text>D-cellobiose = beta-D-glucosyl-(1-&gt;4)-D-mannopyranose</text>
        <dbReference type="Rhea" id="RHEA:23384"/>
        <dbReference type="ChEBI" id="CHEBI:17057"/>
        <dbReference type="ChEBI" id="CHEBI:47931"/>
        <dbReference type="EC" id="5.1.3.11"/>
    </reaction>
</comment>
<organism evidence="5 6">
    <name type="scientific">Rhabdobacter roseus</name>
    <dbReference type="NCBI Taxonomy" id="1655419"/>
    <lineage>
        <taxon>Bacteria</taxon>
        <taxon>Pseudomonadati</taxon>
        <taxon>Bacteroidota</taxon>
        <taxon>Cytophagia</taxon>
        <taxon>Cytophagales</taxon>
        <taxon>Cytophagaceae</taxon>
        <taxon>Rhabdobacter</taxon>
    </lineage>
</organism>
<dbReference type="HAMAP" id="MF_00929">
    <property type="entry name" value="Cellobiose_2_epim"/>
    <property type="match status" value="1"/>
</dbReference>
<dbReference type="EMBL" id="JACHGF010000010">
    <property type="protein sequence ID" value="MBB5286608.1"/>
    <property type="molecule type" value="Genomic_DNA"/>
</dbReference>
<proteinExistence type="inferred from homology"/>
<gene>
    <name evidence="5" type="ORF">HNQ92_004769</name>
</gene>
<evidence type="ECO:0000313" key="5">
    <source>
        <dbReference type="EMBL" id="MBB5286608.1"/>
    </source>
</evidence>
<dbReference type="Proteomes" id="UP000557307">
    <property type="component" value="Unassembled WGS sequence"/>
</dbReference>
<dbReference type="GO" id="GO:0047736">
    <property type="term" value="F:cellobiose epimerase activity"/>
    <property type="evidence" value="ECO:0007669"/>
    <property type="project" value="UniProtKB-UniRule"/>
</dbReference>
<accession>A0A840U2M7</accession>
<protein>
    <recommendedName>
        <fullName evidence="4">Cellobiose 2-epimerase</fullName>
        <shortName evidence="4">CE</shortName>
        <ecNumber evidence="4">5.1.3.11</ecNumber>
    </recommendedName>
</protein>
<keyword evidence="6" id="KW-1185">Reference proteome</keyword>
<evidence type="ECO:0000256" key="2">
    <source>
        <dbReference type="ARBA" id="ARBA00008558"/>
    </source>
</evidence>
<dbReference type="InterPro" id="IPR028584">
    <property type="entry name" value="Cellobiose_2_epim"/>
</dbReference>
<comment type="function">
    <text evidence="4">Catalyzes the reversible epimerization of cellobiose to 4-O-beta-D-glucopyranosyl-D-mannose (Glc-Man).</text>
</comment>
<dbReference type="InterPro" id="IPR012341">
    <property type="entry name" value="6hp_glycosidase-like_sf"/>
</dbReference>
<dbReference type="InterPro" id="IPR010819">
    <property type="entry name" value="AGE/CE"/>
</dbReference>
<reference evidence="5 6" key="1">
    <citation type="submission" date="2020-08" db="EMBL/GenBank/DDBJ databases">
        <title>Genomic Encyclopedia of Type Strains, Phase IV (KMG-IV): sequencing the most valuable type-strain genomes for metagenomic binning, comparative biology and taxonomic classification.</title>
        <authorList>
            <person name="Goeker M."/>
        </authorList>
    </citation>
    <scope>NUCLEOTIDE SEQUENCE [LARGE SCALE GENOMIC DNA]</scope>
    <source>
        <strain evidence="5 6">DSM 105074</strain>
    </source>
</reference>
<dbReference type="SUPFAM" id="SSF48208">
    <property type="entry name" value="Six-hairpin glycosidases"/>
    <property type="match status" value="1"/>
</dbReference>
<evidence type="ECO:0000256" key="4">
    <source>
        <dbReference type="HAMAP-Rule" id="MF_00929"/>
    </source>
</evidence>
<comment type="similarity">
    <text evidence="2">Belongs to the N-acylglucosamine 2-epimerase family.</text>
</comment>
<dbReference type="GO" id="GO:0005975">
    <property type="term" value="P:carbohydrate metabolic process"/>
    <property type="evidence" value="ECO:0007669"/>
    <property type="project" value="InterPro"/>
</dbReference>